<evidence type="ECO:0000256" key="5">
    <source>
        <dbReference type="ARBA" id="ARBA00023224"/>
    </source>
</evidence>
<protein>
    <submittedName>
        <fullName evidence="13">Methyl-accepting chemotaxis protein</fullName>
    </submittedName>
</protein>
<keyword evidence="8" id="KW-0175">Coiled coil</keyword>
<comment type="caution">
    <text evidence="13">The sequence shown here is derived from an EMBL/GenBank/DDBJ whole genome shotgun (WGS) entry which is preliminary data.</text>
</comment>
<keyword evidence="9" id="KW-0812">Transmembrane</keyword>
<evidence type="ECO:0000256" key="1">
    <source>
        <dbReference type="ARBA" id="ARBA00004429"/>
    </source>
</evidence>
<dbReference type="Gene3D" id="1.10.287.950">
    <property type="entry name" value="Methyl-accepting chemotaxis protein"/>
    <property type="match status" value="1"/>
</dbReference>
<dbReference type="PROSITE" id="PS50192">
    <property type="entry name" value="T_SNARE"/>
    <property type="match status" value="1"/>
</dbReference>
<keyword evidence="4 9" id="KW-0472">Membrane</keyword>
<feature type="domain" description="T-SNARE coiled-coil homology" evidence="11">
    <location>
        <begin position="123"/>
        <end position="185"/>
    </location>
</feature>
<feature type="transmembrane region" description="Helical" evidence="9">
    <location>
        <begin position="50"/>
        <end position="73"/>
    </location>
</feature>
<evidence type="ECO:0000259" key="12">
    <source>
        <dbReference type="PROSITE" id="PS50885"/>
    </source>
</evidence>
<dbReference type="InterPro" id="IPR004089">
    <property type="entry name" value="MCPsignal_dom"/>
</dbReference>
<keyword evidence="3" id="KW-0997">Cell inner membrane</keyword>
<evidence type="ECO:0000313" key="13">
    <source>
        <dbReference type="EMBL" id="MBM7618656.1"/>
    </source>
</evidence>
<evidence type="ECO:0000256" key="2">
    <source>
        <dbReference type="ARBA" id="ARBA00022475"/>
    </source>
</evidence>
<evidence type="ECO:0000256" key="3">
    <source>
        <dbReference type="ARBA" id="ARBA00022519"/>
    </source>
</evidence>
<dbReference type="SMART" id="SM00304">
    <property type="entry name" value="HAMP"/>
    <property type="match status" value="1"/>
</dbReference>
<feature type="transmembrane region" description="Helical" evidence="9">
    <location>
        <begin position="20"/>
        <end position="44"/>
    </location>
</feature>
<evidence type="ECO:0000256" key="4">
    <source>
        <dbReference type="ARBA" id="ARBA00023136"/>
    </source>
</evidence>
<gene>
    <name evidence="13" type="ORF">JOC95_000498</name>
</gene>
<evidence type="ECO:0000259" key="11">
    <source>
        <dbReference type="PROSITE" id="PS50192"/>
    </source>
</evidence>
<evidence type="ECO:0000256" key="6">
    <source>
        <dbReference type="ARBA" id="ARBA00029447"/>
    </source>
</evidence>
<dbReference type="Pfam" id="PF00015">
    <property type="entry name" value="MCPsignal"/>
    <property type="match status" value="1"/>
</dbReference>
<keyword evidence="14" id="KW-1185">Reference proteome</keyword>
<keyword evidence="2" id="KW-1003">Cell membrane</keyword>
<proteinExistence type="inferred from homology"/>
<dbReference type="SUPFAM" id="SSF58104">
    <property type="entry name" value="Methyl-accepting chemotaxis protein (MCP) signaling domain"/>
    <property type="match status" value="1"/>
</dbReference>
<accession>A0ABS2NVG1</accession>
<dbReference type="PANTHER" id="PTHR32089:SF114">
    <property type="entry name" value="METHYL-ACCEPTING CHEMOTAXIS PROTEIN MCPB"/>
    <property type="match status" value="1"/>
</dbReference>
<dbReference type="InterPro" id="IPR000727">
    <property type="entry name" value="T_SNARE_dom"/>
</dbReference>
<feature type="domain" description="Methyl-accepting transducer" evidence="10">
    <location>
        <begin position="146"/>
        <end position="396"/>
    </location>
</feature>
<dbReference type="Gene3D" id="6.10.340.10">
    <property type="match status" value="1"/>
</dbReference>
<dbReference type="PROSITE" id="PS50111">
    <property type="entry name" value="CHEMOTAXIS_TRANSDUC_2"/>
    <property type="match status" value="1"/>
</dbReference>
<evidence type="ECO:0000259" key="10">
    <source>
        <dbReference type="PROSITE" id="PS50111"/>
    </source>
</evidence>
<evidence type="ECO:0000313" key="14">
    <source>
        <dbReference type="Proteomes" id="UP000737402"/>
    </source>
</evidence>
<dbReference type="PROSITE" id="PS50885">
    <property type="entry name" value="HAMP"/>
    <property type="match status" value="1"/>
</dbReference>
<comment type="similarity">
    <text evidence="6">Belongs to the methyl-accepting chemotaxis (MCP) protein family.</text>
</comment>
<feature type="domain" description="HAMP" evidence="12">
    <location>
        <begin position="74"/>
        <end position="127"/>
    </location>
</feature>
<dbReference type="SMART" id="SM00283">
    <property type="entry name" value="MA"/>
    <property type="match status" value="1"/>
</dbReference>
<dbReference type="Proteomes" id="UP000737402">
    <property type="component" value="Unassembled WGS sequence"/>
</dbReference>
<dbReference type="EMBL" id="JAFBED010000001">
    <property type="protein sequence ID" value="MBM7618656.1"/>
    <property type="molecule type" value="Genomic_DNA"/>
</dbReference>
<reference evidence="13 14" key="1">
    <citation type="submission" date="2021-01" db="EMBL/GenBank/DDBJ databases">
        <title>Genomic Encyclopedia of Type Strains, Phase IV (KMG-IV): sequencing the most valuable type-strain genomes for metagenomic binning, comparative biology and taxonomic classification.</title>
        <authorList>
            <person name="Goeker M."/>
        </authorList>
    </citation>
    <scope>NUCLEOTIDE SEQUENCE [LARGE SCALE GENOMIC DNA]</scope>
    <source>
        <strain evidence="13 14">DSM 25879</strain>
    </source>
</reference>
<sequence length="432" mass="46803">MSIMGEKRKYKFGLRYKLVLFATILAAITYTVSGIFIYVVVNYVENIIDASLFTVLTLVLGVAWSGILAFFAARFITKPLQQLEEVAQKVANGDLSEDVPVTNSRDEISAVGDAFNLMLHNLREMVTSIDQHFQQTNRKVEEISDVSLQASDQAESISMTIEEIAKGAESSASSIQDTAESVEEVIKIADEVHEKATSSQSLSEEMVKDLEESKEVIHSLVSGIQRLAGENKQSLDSVERLEKHAKEVENIISLVGDIAGQTNLLALNASIEAARAGEHGRGFAVVAEEVRSLADESAKAVQGISELIKNIQEEVKNVVTQITSQVKAANVEAEKGTATNTVIAEMTDSVLEVAAAVKQIATLVDQQMDSIRVTARQSQEVAAIAEETSAGAEEVTATTQEQASMIANVEKISQELAAQASELKRTISKFRV</sequence>
<dbReference type="PANTHER" id="PTHR32089">
    <property type="entry name" value="METHYL-ACCEPTING CHEMOTAXIS PROTEIN MCPB"/>
    <property type="match status" value="1"/>
</dbReference>
<feature type="coiled-coil region" evidence="8">
    <location>
        <begin position="224"/>
        <end position="251"/>
    </location>
</feature>
<evidence type="ECO:0000256" key="8">
    <source>
        <dbReference type="SAM" id="Coils"/>
    </source>
</evidence>
<keyword evidence="5 7" id="KW-0807">Transducer</keyword>
<organism evidence="13 14">
    <name type="scientific">Sutcliffiella tianshenii</name>
    <dbReference type="NCBI Taxonomy" id="1463404"/>
    <lineage>
        <taxon>Bacteria</taxon>
        <taxon>Bacillati</taxon>
        <taxon>Bacillota</taxon>
        <taxon>Bacilli</taxon>
        <taxon>Bacillales</taxon>
        <taxon>Bacillaceae</taxon>
        <taxon>Sutcliffiella</taxon>
    </lineage>
</organism>
<keyword evidence="9" id="KW-1133">Transmembrane helix</keyword>
<dbReference type="InterPro" id="IPR003660">
    <property type="entry name" value="HAMP_dom"/>
</dbReference>
<dbReference type="Pfam" id="PF00672">
    <property type="entry name" value="HAMP"/>
    <property type="match status" value="1"/>
</dbReference>
<evidence type="ECO:0000256" key="9">
    <source>
        <dbReference type="SAM" id="Phobius"/>
    </source>
</evidence>
<comment type="subcellular location">
    <subcellularLocation>
        <location evidence="1">Cell inner membrane</location>
        <topology evidence="1">Multi-pass membrane protein</topology>
    </subcellularLocation>
</comment>
<evidence type="ECO:0000256" key="7">
    <source>
        <dbReference type="PROSITE-ProRule" id="PRU00284"/>
    </source>
</evidence>
<name>A0ABS2NVG1_9BACI</name>
<dbReference type="CDD" id="cd06225">
    <property type="entry name" value="HAMP"/>
    <property type="match status" value="1"/>
</dbReference>